<dbReference type="SUPFAM" id="SSF53850">
    <property type="entry name" value="Periplasmic binding protein-like II"/>
    <property type="match status" value="1"/>
</dbReference>
<feature type="non-terminal residue" evidence="2">
    <location>
        <position position="1"/>
    </location>
</feature>
<feature type="non-terminal residue" evidence="2">
    <location>
        <position position="170"/>
    </location>
</feature>
<dbReference type="Gene3D" id="3.10.105.10">
    <property type="entry name" value="Dipeptide-binding Protein, Domain 3"/>
    <property type="match status" value="1"/>
</dbReference>
<feature type="domain" description="Solute-binding protein family 5" evidence="1">
    <location>
        <begin position="17"/>
        <end position="141"/>
    </location>
</feature>
<protein>
    <submittedName>
        <fullName evidence="2">Extracellular solute-binding protein family 5</fullName>
    </submittedName>
</protein>
<evidence type="ECO:0000259" key="1">
    <source>
        <dbReference type="Pfam" id="PF00496"/>
    </source>
</evidence>
<dbReference type="EMBL" id="AUZY01009001">
    <property type="protein sequence ID" value="EQD44047.1"/>
    <property type="molecule type" value="Genomic_DNA"/>
</dbReference>
<reference evidence="2" key="1">
    <citation type="submission" date="2013-08" db="EMBL/GenBank/DDBJ databases">
        <authorList>
            <person name="Mendez C."/>
            <person name="Richter M."/>
            <person name="Ferrer M."/>
            <person name="Sanchez J."/>
        </authorList>
    </citation>
    <scope>NUCLEOTIDE SEQUENCE</scope>
</reference>
<dbReference type="InterPro" id="IPR000914">
    <property type="entry name" value="SBP_5_dom"/>
</dbReference>
<comment type="caution">
    <text evidence="2">The sequence shown here is derived from an EMBL/GenBank/DDBJ whole genome shotgun (WGS) entry which is preliminary data.</text>
</comment>
<gene>
    <name evidence="2" type="ORF">B1B_13661</name>
</gene>
<accession>T0ZI09</accession>
<dbReference type="InterPro" id="IPR039424">
    <property type="entry name" value="SBP_5"/>
</dbReference>
<proteinExistence type="predicted"/>
<dbReference type="PANTHER" id="PTHR30290">
    <property type="entry name" value="PERIPLASMIC BINDING COMPONENT OF ABC TRANSPORTER"/>
    <property type="match status" value="1"/>
</dbReference>
<sequence length="170" mass="18172">SKIGEYGYEPPASQVGIVAPTFKSWVNPAATRAVGASYNPTKAKALLKAAGYKLVNGVFQKNGKKLSLTIITNGGYSDWIASMQVVASELSQIGIATTVNPIASTNFYSDVYAGKFQLAYNVESGGPSPFYELRQWLYSKNSAPIGQPAASNWERYSSPATDALLNAYAT</sequence>
<dbReference type="Pfam" id="PF00496">
    <property type="entry name" value="SBP_bac_5"/>
    <property type="match status" value="1"/>
</dbReference>
<dbReference type="GO" id="GO:0015833">
    <property type="term" value="P:peptide transport"/>
    <property type="evidence" value="ECO:0007669"/>
    <property type="project" value="TreeGrafter"/>
</dbReference>
<evidence type="ECO:0000313" key="2">
    <source>
        <dbReference type="EMBL" id="EQD44047.1"/>
    </source>
</evidence>
<organism evidence="2">
    <name type="scientific">mine drainage metagenome</name>
    <dbReference type="NCBI Taxonomy" id="410659"/>
    <lineage>
        <taxon>unclassified sequences</taxon>
        <taxon>metagenomes</taxon>
        <taxon>ecological metagenomes</taxon>
    </lineage>
</organism>
<dbReference type="AlphaFoldDB" id="T0ZI09"/>
<dbReference type="GO" id="GO:1904680">
    <property type="term" value="F:peptide transmembrane transporter activity"/>
    <property type="evidence" value="ECO:0007669"/>
    <property type="project" value="TreeGrafter"/>
</dbReference>
<name>T0ZI09_9ZZZZ</name>
<reference evidence="2" key="2">
    <citation type="journal article" date="2014" name="ISME J.">
        <title>Microbial stratification in low pH oxic and suboxic macroscopic growths along an acid mine drainage.</title>
        <authorList>
            <person name="Mendez-Garcia C."/>
            <person name="Mesa V."/>
            <person name="Sprenger R.R."/>
            <person name="Richter M."/>
            <person name="Diez M.S."/>
            <person name="Solano J."/>
            <person name="Bargiela R."/>
            <person name="Golyshina O.V."/>
            <person name="Manteca A."/>
            <person name="Ramos J.L."/>
            <person name="Gallego J.R."/>
            <person name="Llorente I."/>
            <person name="Martins Dos Santos V.A."/>
            <person name="Jensen O.N."/>
            <person name="Pelaez A.I."/>
            <person name="Sanchez J."/>
            <person name="Ferrer M."/>
        </authorList>
    </citation>
    <scope>NUCLEOTIDE SEQUENCE</scope>
</reference>